<organism evidence="2 3">
    <name type="scientific">Lacticaseibacillus yichunensis</name>
    <dbReference type="NCBI Taxonomy" id="2486015"/>
    <lineage>
        <taxon>Bacteria</taxon>
        <taxon>Bacillati</taxon>
        <taxon>Bacillota</taxon>
        <taxon>Bacilli</taxon>
        <taxon>Lactobacillales</taxon>
        <taxon>Lactobacillaceae</taxon>
        <taxon>Lacticaseibacillus</taxon>
    </lineage>
</organism>
<gene>
    <name evidence="2" type="ORF">ACFQ47_01435</name>
</gene>
<comment type="caution">
    <text evidence="2">The sequence shown here is derived from an EMBL/GenBank/DDBJ whole genome shotgun (WGS) entry which is preliminary data.</text>
</comment>
<dbReference type="NCBIfam" id="TIGR01603">
    <property type="entry name" value="maj_tail_phi13"/>
    <property type="match status" value="1"/>
</dbReference>
<evidence type="ECO:0000313" key="2">
    <source>
        <dbReference type="EMBL" id="MFD1431371.1"/>
    </source>
</evidence>
<evidence type="ECO:0000313" key="3">
    <source>
        <dbReference type="Proteomes" id="UP001597192"/>
    </source>
</evidence>
<evidence type="ECO:0000256" key="1">
    <source>
        <dbReference type="SAM" id="MobiDB-lite"/>
    </source>
</evidence>
<dbReference type="InterPro" id="IPR006490">
    <property type="entry name" value="Maj_tail_phi13"/>
</dbReference>
<reference evidence="3" key="1">
    <citation type="journal article" date="2019" name="Int. J. Syst. Evol. Microbiol.">
        <title>The Global Catalogue of Microorganisms (GCM) 10K type strain sequencing project: providing services to taxonomists for standard genome sequencing and annotation.</title>
        <authorList>
            <consortium name="The Broad Institute Genomics Platform"/>
            <consortium name="The Broad Institute Genome Sequencing Center for Infectious Disease"/>
            <person name="Wu L."/>
            <person name="Ma J."/>
        </authorList>
    </citation>
    <scope>NUCLEOTIDE SEQUENCE [LARGE SCALE GENOMIC DNA]</scope>
    <source>
        <strain evidence="3">CCM 8947</strain>
    </source>
</reference>
<name>A0ABW4CPC2_9LACO</name>
<keyword evidence="3" id="KW-1185">Reference proteome</keyword>
<dbReference type="EMBL" id="JBHTOG010000004">
    <property type="protein sequence ID" value="MFD1431371.1"/>
    <property type="molecule type" value="Genomic_DNA"/>
</dbReference>
<dbReference type="RefSeq" id="WP_125697240.1">
    <property type="nucleotide sequence ID" value="NZ_JBHTOG010000004.1"/>
</dbReference>
<accession>A0ABW4CPC2</accession>
<feature type="region of interest" description="Disordered" evidence="1">
    <location>
        <begin position="134"/>
        <end position="157"/>
    </location>
</feature>
<sequence length="199" mass="21116">MTKVKFGVSHAEYGVVKGDLVADETKKLPGMTSATLEITAEVKTLAADDGPYVTVSGGISEAKLSLENYDIGPDAQKDFYGIETVGGVALYNKSLVPNDIAFLLKTRDEEGKGIWVAVLKAKFTLPGIDVKTVDGTPDPTADKIEGTAAPRGDSDTGNMILIGRESDPDFNFEQFHKCVFPKTSDEAEITVTPASGVQG</sequence>
<protein>
    <submittedName>
        <fullName evidence="2">Major tail protein</fullName>
    </submittedName>
</protein>
<proteinExistence type="predicted"/>
<dbReference type="Proteomes" id="UP001597192">
    <property type="component" value="Unassembled WGS sequence"/>
</dbReference>